<feature type="transmembrane region" description="Helical" evidence="16">
    <location>
        <begin position="119"/>
        <end position="139"/>
    </location>
</feature>
<comment type="caution">
    <text evidence="17">The sequence shown here is derived from an EMBL/GenBank/DDBJ whole genome shotgun (WGS) entry which is preliminary data.</text>
</comment>
<feature type="transmembrane region" description="Helical" evidence="16">
    <location>
        <begin position="7"/>
        <end position="25"/>
    </location>
</feature>
<evidence type="ECO:0000256" key="6">
    <source>
        <dbReference type="ARBA" id="ARBA00022516"/>
    </source>
</evidence>
<evidence type="ECO:0000256" key="8">
    <source>
        <dbReference type="ARBA" id="ARBA00022692"/>
    </source>
</evidence>
<dbReference type="GO" id="GO:0012505">
    <property type="term" value="C:endomembrane system"/>
    <property type="evidence" value="ECO:0007669"/>
    <property type="project" value="UniProtKB-SubCell"/>
</dbReference>
<keyword evidence="11 16" id="KW-0472">Membrane</keyword>
<dbReference type="GO" id="GO:0016020">
    <property type="term" value="C:membrane"/>
    <property type="evidence" value="ECO:0007669"/>
    <property type="project" value="InterPro"/>
</dbReference>
<dbReference type="EC" id="2.7.8.8" evidence="4"/>
<evidence type="ECO:0000256" key="16">
    <source>
        <dbReference type="SAM" id="Phobius"/>
    </source>
</evidence>
<dbReference type="InterPro" id="IPR050324">
    <property type="entry name" value="CDP-alcohol_PTase-I"/>
</dbReference>
<keyword evidence="7 15" id="KW-0808">Transferase</keyword>
<dbReference type="InterPro" id="IPR000462">
    <property type="entry name" value="CDP-OH_P_trans"/>
</dbReference>
<dbReference type="AlphaFoldDB" id="A0A096DM09"/>
<dbReference type="GO" id="GO:0003882">
    <property type="term" value="F:CDP-diacylglycerol-serine O-phosphatidyltransferase activity"/>
    <property type="evidence" value="ECO:0007669"/>
    <property type="project" value="UniProtKB-EC"/>
</dbReference>
<evidence type="ECO:0000256" key="14">
    <source>
        <dbReference type="ARBA" id="ARBA00032361"/>
    </source>
</evidence>
<dbReference type="NCBIfam" id="TIGR00473">
    <property type="entry name" value="pssA"/>
    <property type="match status" value="1"/>
</dbReference>
<organism evidence="17 18">
    <name type="scientific">Caloranaerobacter azorensis H53214</name>
    <dbReference type="NCBI Taxonomy" id="1156417"/>
    <lineage>
        <taxon>Bacteria</taxon>
        <taxon>Bacillati</taxon>
        <taxon>Bacillota</taxon>
        <taxon>Tissierellia</taxon>
        <taxon>Tissierellales</taxon>
        <taxon>Thermohalobacteraceae</taxon>
        <taxon>Caloranaerobacter</taxon>
    </lineage>
</organism>
<dbReference type="PANTHER" id="PTHR14269:SF61">
    <property type="entry name" value="CDP-DIACYLGLYCEROL--SERINE O-PHOSPHATIDYLTRANSFERASE"/>
    <property type="match status" value="1"/>
</dbReference>
<keyword evidence="12" id="KW-0594">Phospholipid biosynthesis</keyword>
<keyword evidence="9 16" id="KW-1133">Transmembrane helix</keyword>
<dbReference type="EMBL" id="AZTB01000030">
    <property type="protein sequence ID" value="KGG80316.1"/>
    <property type="molecule type" value="Genomic_DNA"/>
</dbReference>
<evidence type="ECO:0000256" key="9">
    <source>
        <dbReference type="ARBA" id="ARBA00022989"/>
    </source>
</evidence>
<dbReference type="Pfam" id="PF01066">
    <property type="entry name" value="CDP-OH_P_transf"/>
    <property type="match status" value="1"/>
</dbReference>
<evidence type="ECO:0000256" key="1">
    <source>
        <dbReference type="ARBA" id="ARBA00000287"/>
    </source>
</evidence>
<evidence type="ECO:0000313" key="17">
    <source>
        <dbReference type="EMBL" id="KGG80316.1"/>
    </source>
</evidence>
<evidence type="ECO:0000256" key="12">
    <source>
        <dbReference type="ARBA" id="ARBA00023209"/>
    </source>
</evidence>
<keyword evidence="13" id="KW-1208">Phospholipid metabolism</keyword>
<dbReference type="InterPro" id="IPR043130">
    <property type="entry name" value="CDP-OH_PTrfase_TM_dom"/>
</dbReference>
<reference evidence="17 18" key="1">
    <citation type="submission" date="2013-12" db="EMBL/GenBank/DDBJ databases">
        <title>Draft genome sequence of Caloranaerobacter sp. H53214.</title>
        <authorList>
            <person name="Jiang L.J."/>
            <person name="Shao Z.Z."/>
            <person name="Long M.N."/>
        </authorList>
    </citation>
    <scope>NUCLEOTIDE SEQUENCE [LARGE SCALE GENOMIC DNA]</scope>
    <source>
        <strain evidence="17 18">H53214</strain>
    </source>
</reference>
<feature type="transmembrane region" description="Helical" evidence="16">
    <location>
        <begin position="145"/>
        <end position="162"/>
    </location>
</feature>
<dbReference type="STRING" id="1156417.Y919_06810"/>
<dbReference type="InterPro" id="IPR004533">
    <property type="entry name" value="CDP-diaglyc--ser_O-PTrfase"/>
</dbReference>
<evidence type="ECO:0000256" key="5">
    <source>
        <dbReference type="ARBA" id="ARBA00017171"/>
    </source>
</evidence>
<evidence type="ECO:0000256" key="11">
    <source>
        <dbReference type="ARBA" id="ARBA00023136"/>
    </source>
</evidence>
<evidence type="ECO:0000256" key="3">
    <source>
        <dbReference type="ARBA" id="ARBA00010441"/>
    </source>
</evidence>
<comment type="catalytic activity">
    <reaction evidence="1">
        <text>a CDP-1,2-diacyl-sn-glycerol + L-serine = a 1,2-diacyl-sn-glycero-3-phospho-L-serine + CMP + H(+)</text>
        <dbReference type="Rhea" id="RHEA:16913"/>
        <dbReference type="ChEBI" id="CHEBI:15378"/>
        <dbReference type="ChEBI" id="CHEBI:33384"/>
        <dbReference type="ChEBI" id="CHEBI:57262"/>
        <dbReference type="ChEBI" id="CHEBI:58332"/>
        <dbReference type="ChEBI" id="CHEBI:60377"/>
        <dbReference type="EC" id="2.7.8.8"/>
    </reaction>
</comment>
<gene>
    <name evidence="17" type="ORF">Y919_06810</name>
</gene>
<evidence type="ECO:0000313" key="18">
    <source>
        <dbReference type="Proteomes" id="UP000029622"/>
    </source>
</evidence>
<dbReference type="Gene3D" id="1.20.120.1760">
    <property type="match status" value="1"/>
</dbReference>
<evidence type="ECO:0000256" key="2">
    <source>
        <dbReference type="ARBA" id="ARBA00004127"/>
    </source>
</evidence>
<keyword evidence="10" id="KW-0443">Lipid metabolism</keyword>
<feature type="transmembrane region" description="Helical" evidence="16">
    <location>
        <begin position="90"/>
        <end position="107"/>
    </location>
</feature>
<dbReference type="PROSITE" id="PS00379">
    <property type="entry name" value="CDP_ALCOHOL_P_TRANSF"/>
    <property type="match status" value="1"/>
</dbReference>
<accession>A0A096DM09</accession>
<dbReference type="Proteomes" id="UP000029622">
    <property type="component" value="Unassembled WGS sequence"/>
</dbReference>
<evidence type="ECO:0000256" key="4">
    <source>
        <dbReference type="ARBA" id="ARBA00013174"/>
    </source>
</evidence>
<keyword evidence="8 16" id="KW-0812">Transmembrane</keyword>
<keyword evidence="6" id="KW-0444">Lipid biosynthesis</keyword>
<evidence type="ECO:0000256" key="10">
    <source>
        <dbReference type="ARBA" id="ARBA00023098"/>
    </source>
</evidence>
<comment type="subcellular location">
    <subcellularLocation>
        <location evidence="2">Endomembrane system</location>
        <topology evidence="2">Multi-pass membrane protein</topology>
    </subcellularLocation>
</comment>
<sequence length="171" mass="18961">MKIKGYIPNLFTFLNLSLGILAILHIIKNNYFISALLILLAALLDRYDGKIARKFNATSSIGKELDSLCDLISFGVAPSILIWHSQLIDIGVLGIAITILFAIAGAYRLARYNIIEFDGVYVGVPITLSGGILAITSLYTIKYQINVYILIFIMLTLSYAMVSNKIKLKKR</sequence>
<dbReference type="GO" id="GO:0008654">
    <property type="term" value="P:phospholipid biosynthetic process"/>
    <property type="evidence" value="ECO:0007669"/>
    <property type="project" value="UniProtKB-KW"/>
</dbReference>
<evidence type="ECO:0000256" key="7">
    <source>
        <dbReference type="ARBA" id="ARBA00022679"/>
    </source>
</evidence>
<dbReference type="RefSeq" id="WP_035163491.1">
    <property type="nucleotide sequence ID" value="NZ_AZTB01000030.1"/>
</dbReference>
<evidence type="ECO:0000256" key="15">
    <source>
        <dbReference type="RuleBase" id="RU003750"/>
    </source>
</evidence>
<dbReference type="InterPro" id="IPR048254">
    <property type="entry name" value="CDP_ALCOHOL_P_TRANSF_CS"/>
</dbReference>
<evidence type="ECO:0000256" key="13">
    <source>
        <dbReference type="ARBA" id="ARBA00023264"/>
    </source>
</evidence>
<name>A0A096DM09_9FIRM</name>
<proteinExistence type="inferred from homology"/>
<comment type="similarity">
    <text evidence="3 15">Belongs to the CDP-alcohol phosphatidyltransferase class-I family.</text>
</comment>
<protein>
    <recommendedName>
        <fullName evidence="5">CDP-diacylglycerol--serine O-phosphatidyltransferase</fullName>
        <ecNumber evidence="4">2.7.8.8</ecNumber>
    </recommendedName>
    <alternativeName>
        <fullName evidence="14">Phosphatidylserine synthase</fullName>
    </alternativeName>
</protein>
<dbReference type="PANTHER" id="PTHR14269">
    <property type="entry name" value="CDP-DIACYLGLYCEROL--GLYCEROL-3-PHOSPHATE 3-PHOSPHATIDYLTRANSFERASE-RELATED"/>
    <property type="match status" value="1"/>
</dbReference>